<protein>
    <submittedName>
        <fullName evidence="1">Uncharacterized protein</fullName>
    </submittedName>
</protein>
<sequence length="287" mass="32012">MPEGVTKEQLEQLEKPRSATLTIYKLVRFHEATNNPFFLEKIHIILKYIKEGNTSDIAIENDLPNDVLLCMVFALSDEPLTEDEAKGLSALMLADKNLNSKLSVFNTIDIFKTFGDKLLKNAGVSSYGEFLFNINSIMSLKKGLLATKGYLFPGKTQSFLTAGCGRILHIDGNAAAAETLKFINDRDNSRSIAAKAWLSNPQTEVDFNIELASKKVLLRQYEDDLQVMSDAMKAGLDMKVDLRAKLLAIELLNMALGDLLDRIRNKMYGLVDDIEDLQQLGITTKTN</sequence>
<evidence type="ECO:0000313" key="2">
    <source>
        <dbReference type="Proteomes" id="UP000184330"/>
    </source>
</evidence>
<name>A0A1L7XM12_9HELO</name>
<keyword evidence="2" id="KW-1185">Reference proteome</keyword>
<accession>A0A1L7XM12</accession>
<dbReference type="Proteomes" id="UP000184330">
    <property type="component" value="Unassembled WGS sequence"/>
</dbReference>
<organism evidence="1 2">
    <name type="scientific">Phialocephala subalpina</name>
    <dbReference type="NCBI Taxonomy" id="576137"/>
    <lineage>
        <taxon>Eukaryota</taxon>
        <taxon>Fungi</taxon>
        <taxon>Dikarya</taxon>
        <taxon>Ascomycota</taxon>
        <taxon>Pezizomycotina</taxon>
        <taxon>Leotiomycetes</taxon>
        <taxon>Helotiales</taxon>
        <taxon>Mollisiaceae</taxon>
        <taxon>Phialocephala</taxon>
        <taxon>Phialocephala fortinii species complex</taxon>
    </lineage>
</organism>
<proteinExistence type="predicted"/>
<evidence type="ECO:0000313" key="1">
    <source>
        <dbReference type="EMBL" id="CZR66072.1"/>
    </source>
</evidence>
<reference evidence="1 2" key="1">
    <citation type="submission" date="2016-03" db="EMBL/GenBank/DDBJ databases">
        <authorList>
            <person name="Ploux O."/>
        </authorList>
    </citation>
    <scope>NUCLEOTIDE SEQUENCE [LARGE SCALE GENOMIC DNA]</scope>
    <source>
        <strain evidence="1 2">UAMH 11012</strain>
    </source>
</reference>
<dbReference type="EMBL" id="FJOG01000034">
    <property type="protein sequence ID" value="CZR66072.1"/>
    <property type="molecule type" value="Genomic_DNA"/>
</dbReference>
<dbReference type="AlphaFoldDB" id="A0A1L7XM12"/>
<gene>
    <name evidence="1" type="ORF">PAC_15973</name>
</gene>